<proteinExistence type="predicted"/>
<dbReference type="RefSeq" id="WP_059501707.1">
    <property type="nucleotide sequence ID" value="NZ_LR025742.1"/>
</dbReference>
<gene>
    <name evidence="2" type="ORF">BSTAB16_1454</name>
</gene>
<accession>A0AAJ5N4P9</accession>
<organism evidence="2 3">
    <name type="scientific">Burkholderia stabilis</name>
    <dbReference type="NCBI Taxonomy" id="95485"/>
    <lineage>
        <taxon>Bacteria</taxon>
        <taxon>Pseudomonadati</taxon>
        <taxon>Pseudomonadota</taxon>
        <taxon>Betaproteobacteria</taxon>
        <taxon>Burkholderiales</taxon>
        <taxon>Burkholderiaceae</taxon>
        <taxon>Burkholderia</taxon>
        <taxon>Burkholderia cepacia complex</taxon>
    </lineage>
</organism>
<evidence type="ECO:0000313" key="2">
    <source>
        <dbReference type="EMBL" id="VBB11326.1"/>
    </source>
</evidence>
<evidence type="ECO:0000259" key="1">
    <source>
        <dbReference type="Pfam" id="PF02229"/>
    </source>
</evidence>
<feature type="domain" description="Transcriptional coactivator p15 (PC4) C-terminal" evidence="1">
    <location>
        <begin position="10"/>
        <end position="61"/>
    </location>
</feature>
<sequence>MEVLARVRKNDSAEIRITREIYMGRPVINIRLWCLPDGGGEMVPSRKGLTFDAGKWPELLEQLTHR</sequence>
<dbReference type="Gene3D" id="2.30.31.10">
    <property type="entry name" value="Transcriptional Coactivator Pc4, Chain A"/>
    <property type="match status" value="1"/>
</dbReference>
<dbReference type="GO" id="GO:0003677">
    <property type="term" value="F:DNA binding"/>
    <property type="evidence" value="ECO:0007669"/>
    <property type="project" value="InterPro"/>
</dbReference>
<dbReference type="InterPro" id="IPR009044">
    <property type="entry name" value="ssDNA-bd_transcriptional_reg"/>
</dbReference>
<dbReference type="Pfam" id="PF02229">
    <property type="entry name" value="PC4"/>
    <property type="match status" value="1"/>
</dbReference>
<dbReference type="GO" id="GO:0006355">
    <property type="term" value="P:regulation of DNA-templated transcription"/>
    <property type="evidence" value="ECO:0007669"/>
    <property type="project" value="InterPro"/>
</dbReference>
<keyword evidence="3" id="KW-1185">Reference proteome</keyword>
<evidence type="ECO:0000313" key="3">
    <source>
        <dbReference type="Proteomes" id="UP000268684"/>
    </source>
</evidence>
<reference evidence="2 3" key="1">
    <citation type="submission" date="2017-11" db="EMBL/GenBank/DDBJ databases">
        <authorList>
            <person name="Seth-Smith MB H."/>
        </authorList>
    </citation>
    <scope>NUCLEOTIDE SEQUENCE [LARGE SCALE GENOMIC DNA]</scope>
    <source>
        <strain evidence="2">E</strain>
    </source>
</reference>
<protein>
    <recommendedName>
        <fullName evidence="1">Transcriptional coactivator p15 (PC4) C-terminal domain-containing protein</fullName>
    </recommendedName>
</protein>
<dbReference type="GeneID" id="71053930"/>
<dbReference type="InterPro" id="IPR003173">
    <property type="entry name" value="PC4_C"/>
</dbReference>
<dbReference type="Proteomes" id="UP000268684">
    <property type="component" value="Chromosome I"/>
</dbReference>
<dbReference type="SUPFAM" id="SSF54447">
    <property type="entry name" value="ssDNA-binding transcriptional regulator domain"/>
    <property type="match status" value="1"/>
</dbReference>
<dbReference type="AlphaFoldDB" id="A0AAJ5N4P9"/>
<name>A0AAJ5N4P9_9BURK</name>
<dbReference type="EMBL" id="LR025742">
    <property type="protein sequence ID" value="VBB11326.1"/>
    <property type="molecule type" value="Genomic_DNA"/>
</dbReference>